<name>A0A6A6UGH4_9PEZI</name>
<evidence type="ECO:0000313" key="3">
    <source>
        <dbReference type="EMBL" id="KAF2670188.1"/>
    </source>
</evidence>
<dbReference type="EMBL" id="MU004234">
    <property type="protein sequence ID" value="KAF2670188.1"/>
    <property type="molecule type" value="Genomic_DNA"/>
</dbReference>
<gene>
    <name evidence="3" type="ORF">BT63DRAFT_372075</name>
</gene>
<dbReference type="Pfam" id="PF09427">
    <property type="entry name" value="DUF2014"/>
    <property type="match status" value="1"/>
</dbReference>
<dbReference type="PANTHER" id="PTHR47336">
    <property type="entry name" value="TRANSCRIPTION FACTOR HMS1-RELATED"/>
    <property type="match status" value="1"/>
</dbReference>
<feature type="region of interest" description="Disordered" evidence="1">
    <location>
        <begin position="220"/>
        <end position="259"/>
    </location>
</feature>
<dbReference type="InterPro" id="IPR011598">
    <property type="entry name" value="bHLH_dom"/>
</dbReference>
<dbReference type="GO" id="GO:0045944">
    <property type="term" value="P:positive regulation of transcription by RNA polymerase II"/>
    <property type="evidence" value="ECO:0007669"/>
    <property type="project" value="InterPro"/>
</dbReference>
<dbReference type="CDD" id="cd11399">
    <property type="entry name" value="bHLHzip_scHMS1_like"/>
    <property type="match status" value="1"/>
</dbReference>
<dbReference type="Gene3D" id="4.10.280.10">
    <property type="entry name" value="Helix-loop-helix DNA-binding domain"/>
    <property type="match status" value="1"/>
</dbReference>
<evidence type="ECO:0000256" key="1">
    <source>
        <dbReference type="SAM" id="MobiDB-lite"/>
    </source>
</evidence>
<organism evidence="3 4">
    <name type="scientific">Microthyrium microscopicum</name>
    <dbReference type="NCBI Taxonomy" id="703497"/>
    <lineage>
        <taxon>Eukaryota</taxon>
        <taxon>Fungi</taxon>
        <taxon>Dikarya</taxon>
        <taxon>Ascomycota</taxon>
        <taxon>Pezizomycotina</taxon>
        <taxon>Dothideomycetes</taxon>
        <taxon>Dothideomycetes incertae sedis</taxon>
        <taxon>Microthyriales</taxon>
        <taxon>Microthyriaceae</taxon>
        <taxon>Microthyrium</taxon>
    </lineage>
</organism>
<sequence length="842" mass="93431">MFGAVTSTEISPPSINSPNTTSPISPPSYKTPPKSSSAAAKKRKSMSEDDSPEGSDKSKPGTKKTAHNMIEKRYRNNINDKISVLRDAVPSLRAMARNTSEVAEEGQEDLDGLAPAHKLNKATILSKATEYIRHLEKHKLRQDQEIADLKVRVESFERMMKLGGFAYQPPVPSPGPGPGPMRRFPEAMFPRNGNSPTAVQAPEGMIPIPEDMANLHRPQLGHASYSQPHPSYHTPAYANEPNRQGAPARRTRPTGPAGSQYGRIMLGSLTAFMLLDAVWERDSGDDVDDRGLFSIPFSLLGRLFTSGNTSMHHMFGVFRGAMLLAAILYLAAPFFSSRPKDQKKPANLVKTDYSLASSIDIRQKAWLTAIQTVWVPRHNFLLEVAALALKTLKLSARKLVGWNRYAFLTGFSQDQEIARVKAWGLALDAQLTGGDAEISISRLILTLLASGTLPSTPGRLMLKALHIRVLFRAASHAGYPSWLMLEELSIKLARWYWNAARTAFHVKRDSNTGFLHEDYDLPDHLAALLQLESDEVLIDPIIERAFNLAWNLPSCKNISKDEAMDQVVKDVHIASPLDALAAWFSIHIGDCIMAYSMRTLGEDNQATLKEDIDLIYQTSPPPSGARSRALVLKALLIKENRHQHITEAFESLPREQDRRPSQVDEKSSMPFAMNFVHDGPLPADIKVSLMVAKTIELAEKLAWNDYATYFTERFMPLDKQYTLLSFTASYHLLDTLIRAPHLIDNCRNGVERVALDLRFWIGKPTGAALDEDVREKVAKRCELGVSLAAGLGIPHHDRDAGYYSVSDESESKASNLSGKSSINSFKSAIKNHRLSEEESDDA</sequence>
<feature type="region of interest" description="Disordered" evidence="1">
    <location>
        <begin position="1"/>
        <end position="74"/>
    </location>
</feature>
<proteinExistence type="predicted"/>
<dbReference type="PANTHER" id="PTHR47336:SF2">
    <property type="entry name" value="TRANSCRIPTION FACTOR HMS1-RELATED"/>
    <property type="match status" value="1"/>
</dbReference>
<evidence type="ECO:0000259" key="2">
    <source>
        <dbReference type="PROSITE" id="PS50888"/>
    </source>
</evidence>
<dbReference type="PROSITE" id="PS50888">
    <property type="entry name" value="BHLH"/>
    <property type="match status" value="1"/>
</dbReference>
<protein>
    <recommendedName>
        <fullName evidence="2">BHLH domain-containing protein</fullName>
    </recommendedName>
</protein>
<reference evidence="3" key="1">
    <citation type="journal article" date="2020" name="Stud. Mycol.">
        <title>101 Dothideomycetes genomes: a test case for predicting lifestyles and emergence of pathogens.</title>
        <authorList>
            <person name="Haridas S."/>
            <person name="Albert R."/>
            <person name="Binder M."/>
            <person name="Bloem J."/>
            <person name="Labutti K."/>
            <person name="Salamov A."/>
            <person name="Andreopoulos B."/>
            <person name="Baker S."/>
            <person name="Barry K."/>
            <person name="Bills G."/>
            <person name="Bluhm B."/>
            <person name="Cannon C."/>
            <person name="Castanera R."/>
            <person name="Culley D."/>
            <person name="Daum C."/>
            <person name="Ezra D."/>
            <person name="Gonzalez J."/>
            <person name="Henrissat B."/>
            <person name="Kuo A."/>
            <person name="Liang C."/>
            <person name="Lipzen A."/>
            <person name="Lutzoni F."/>
            <person name="Magnuson J."/>
            <person name="Mondo S."/>
            <person name="Nolan M."/>
            <person name="Ohm R."/>
            <person name="Pangilinan J."/>
            <person name="Park H.-J."/>
            <person name="Ramirez L."/>
            <person name="Alfaro M."/>
            <person name="Sun H."/>
            <person name="Tritt A."/>
            <person name="Yoshinaga Y."/>
            <person name="Zwiers L.-H."/>
            <person name="Turgeon B."/>
            <person name="Goodwin S."/>
            <person name="Spatafora J."/>
            <person name="Crous P."/>
            <person name="Grigoriev I."/>
        </authorList>
    </citation>
    <scope>NUCLEOTIDE SEQUENCE</scope>
    <source>
        <strain evidence="3">CBS 115976</strain>
    </source>
</reference>
<dbReference type="InterPro" id="IPR036638">
    <property type="entry name" value="HLH_DNA-bd_sf"/>
</dbReference>
<feature type="compositionally biased region" description="Low complexity" evidence="1">
    <location>
        <begin position="1"/>
        <end position="23"/>
    </location>
</feature>
<dbReference type="OrthoDB" id="2133190at2759"/>
<dbReference type="SMART" id="SM00353">
    <property type="entry name" value="HLH"/>
    <property type="match status" value="1"/>
</dbReference>
<keyword evidence="4" id="KW-1185">Reference proteome</keyword>
<dbReference type="InterPro" id="IPR019006">
    <property type="entry name" value="Sre1_C"/>
</dbReference>
<dbReference type="AlphaFoldDB" id="A0A6A6UGH4"/>
<dbReference type="InterPro" id="IPR052099">
    <property type="entry name" value="Regulatory_TF_Diverse"/>
</dbReference>
<evidence type="ECO:0000313" key="4">
    <source>
        <dbReference type="Proteomes" id="UP000799302"/>
    </source>
</evidence>
<dbReference type="Pfam" id="PF00010">
    <property type="entry name" value="HLH"/>
    <property type="match status" value="1"/>
</dbReference>
<feature type="domain" description="BHLH" evidence="2">
    <location>
        <begin position="62"/>
        <end position="135"/>
    </location>
</feature>
<accession>A0A6A6UGH4</accession>
<dbReference type="SUPFAM" id="SSF47459">
    <property type="entry name" value="HLH, helix-loop-helix DNA-binding domain"/>
    <property type="match status" value="1"/>
</dbReference>
<dbReference type="Proteomes" id="UP000799302">
    <property type="component" value="Unassembled WGS sequence"/>
</dbReference>
<dbReference type="GO" id="GO:0032933">
    <property type="term" value="P:SREBP signaling pathway"/>
    <property type="evidence" value="ECO:0007669"/>
    <property type="project" value="InterPro"/>
</dbReference>
<dbReference type="GO" id="GO:0046983">
    <property type="term" value="F:protein dimerization activity"/>
    <property type="evidence" value="ECO:0007669"/>
    <property type="project" value="InterPro"/>
</dbReference>